<dbReference type="AlphaFoldDB" id="A0A5B7J6R6"/>
<evidence type="ECO:0000256" key="1">
    <source>
        <dbReference type="SAM" id="MobiDB-lite"/>
    </source>
</evidence>
<evidence type="ECO:0000313" key="2">
    <source>
        <dbReference type="EMBL" id="MPC88154.1"/>
    </source>
</evidence>
<dbReference type="Proteomes" id="UP000324222">
    <property type="component" value="Unassembled WGS sequence"/>
</dbReference>
<dbReference type="EMBL" id="VSRR010076818">
    <property type="protein sequence ID" value="MPC88154.1"/>
    <property type="molecule type" value="Genomic_DNA"/>
</dbReference>
<evidence type="ECO:0000313" key="3">
    <source>
        <dbReference type="Proteomes" id="UP000324222"/>
    </source>
</evidence>
<organism evidence="2 3">
    <name type="scientific">Portunus trituberculatus</name>
    <name type="common">Swimming crab</name>
    <name type="synonym">Neptunus trituberculatus</name>
    <dbReference type="NCBI Taxonomy" id="210409"/>
    <lineage>
        <taxon>Eukaryota</taxon>
        <taxon>Metazoa</taxon>
        <taxon>Ecdysozoa</taxon>
        <taxon>Arthropoda</taxon>
        <taxon>Crustacea</taxon>
        <taxon>Multicrustacea</taxon>
        <taxon>Malacostraca</taxon>
        <taxon>Eumalacostraca</taxon>
        <taxon>Eucarida</taxon>
        <taxon>Decapoda</taxon>
        <taxon>Pleocyemata</taxon>
        <taxon>Brachyura</taxon>
        <taxon>Eubrachyura</taxon>
        <taxon>Portunoidea</taxon>
        <taxon>Portunidae</taxon>
        <taxon>Portuninae</taxon>
        <taxon>Portunus</taxon>
    </lineage>
</organism>
<reference evidence="2 3" key="1">
    <citation type="submission" date="2019-05" db="EMBL/GenBank/DDBJ databases">
        <title>Another draft genome of Portunus trituberculatus and its Hox gene families provides insights of decapod evolution.</title>
        <authorList>
            <person name="Jeong J.-H."/>
            <person name="Song I."/>
            <person name="Kim S."/>
            <person name="Choi T."/>
            <person name="Kim D."/>
            <person name="Ryu S."/>
            <person name="Kim W."/>
        </authorList>
    </citation>
    <scope>NUCLEOTIDE SEQUENCE [LARGE SCALE GENOMIC DNA]</scope>
    <source>
        <tissue evidence="2">Muscle</tissue>
    </source>
</reference>
<name>A0A5B7J6R6_PORTR</name>
<accession>A0A5B7J6R6</accession>
<gene>
    <name evidence="2" type="ORF">E2C01_083049</name>
</gene>
<sequence length="73" mass="7984">MYTHKTSLKAQSHSCMEGTGDVFMVVLEGARAGGCHNLNRSRKLQESNQRTRGRWASSGSRPADRTETCLGAT</sequence>
<keyword evidence="3" id="KW-1185">Reference proteome</keyword>
<feature type="region of interest" description="Disordered" evidence="1">
    <location>
        <begin position="37"/>
        <end position="73"/>
    </location>
</feature>
<proteinExistence type="predicted"/>
<comment type="caution">
    <text evidence="2">The sequence shown here is derived from an EMBL/GenBank/DDBJ whole genome shotgun (WGS) entry which is preliminary data.</text>
</comment>
<protein>
    <submittedName>
        <fullName evidence="2">Uncharacterized protein</fullName>
    </submittedName>
</protein>